<dbReference type="InterPro" id="IPR011990">
    <property type="entry name" value="TPR-like_helical_dom_sf"/>
</dbReference>
<dbReference type="EMBL" id="BLPG01000002">
    <property type="protein sequence ID" value="GFJ96001.1"/>
    <property type="molecule type" value="Genomic_DNA"/>
</dbReference>
<protein>
    <recommendedName>
        <fullName evidence="4">HTH luxR-type domain-containing protein</fullName>
    </recommendedName>
</protein>
<name>A0A6V8LLX4_9ACTN</name>
<reference evidence="2 3" key="2">
    <citation type="submission" date="2020-03" db="EMBL/GenBank/DDBJ databases">
        <authorList>
            <person name="Ichikawa N."/>
            <person name="Kimura A."/>
            <person name="Kitahashi Y."/>
            <person name="Uohara A."/>
        </authorList>
    </citation>
    <scope>NUCLEOTIDE SEQUENCE [LARGE SCALE GENOMIC DNA]</scope>
    <source>
        <strain evidence="2 3">NBRC 108638</strain>
    </source>
</reference>
<reference evidence="2 3" key="1">
    <citation type="submission" date="2020-03" db="EMBL/GenBank/DDBJ databases">
        <title>Whole genome shotgun sequence of Phytohabitans rumicis NBRC 108638.</title>
        <authorList>
            <person name="Komaki H."/>
            <person name="Tamura T."/>
        </authorList>
    </citation>
    <scope>NUCLEOTIDE SEQUENCE [LARGE SCALE GENOMIC DNA]</scope>
    <source>
        <strain evidence="2 3">NBRC 108638</strain>
    </source>
</reference>
<dbReference type="AlphaFoldDB" id="A0A6V8LLX4"/>
<evidence type="ECO:0000256" key="1">
    <source>
        <dbReference type="SAM" id="MobiDB-lite"/>
    </source>
</evidence>
<keyword evidence="3" id="KW-1185">Reference proteome</keyword>
<dbReference type="RefSeq" id="WP_218577896.1">
    <property type="nucleotide sequence ID" value="NZ_BLPG01000002.1"/>
</dbReference>
<evidence type="ECO:0008006" key="4">
    <source>
        <dbReference type="Google" id="ProtNLM"/>
    </source>
</evidence>
<evidence type="ECO:0000313" key="3">
    <source>
        <dbReference type="Proteomes" id="UP000482960"/>
    </source>
</evidence>
<comment type="caution">
    <text evidence="2">The sequence shown here is derived from an EMBL/GenBank/DDBJ whole genome shotgun (WGS) entry which is preliminary data.</text>
</comment>
<feature type="compositionally biased region" description="Pro residues" evidence="1">
    <location>
        <begin position="257"/>
        <end position="266"/>
    </location>
</feature>
<gene>
    <name evidence="2" type="ORF">Prum_096430</name>
</gene>
<dbReference type="Proteomes" id="UP000482960">
    <property type="component" value="Unassembled WGS sequence"/>
</dbReference>
<evidence type="ECO:0000313" key="2">
    <source>
        <dbReference type="EMBL" id="GFJ96001.1"/>
    </source>
</evidence>
<feature type="region of interest" description="Disordered" evidence="1">
    <location>
        <begin position="254"/>
        <end position="276"/>
    </location>
</feature>
<organism evidence="2 3">
    <name type="scientific">Phytohabitans rumicis</name>
    <dbReference type="NCBI Taxonomy" id="1076125"/>
    <lineage>
        <taxon>Bacteria</taxon>
        <taxon>Bacillati</taxon>
        <taxon>Actinomycetota</taxon>
        <taxon>Actinomycetes</taxon>
        <taxon>Micromonosporales</taxon>
        <taxon>Micromonosporaceae</taxon>
    </lineage>
</organism>
<accession>A0A6V8LLX4</accession>
<sequence>MIDILVDRGDLGGARALVERVRPRPRIADGARLFGEAEAAVLIAEHRHAEALARLDAVAHLVPGMANPTWRPARSLRARALAGIGRRAEAIDVMSDELAVARRWGAPALLGRTLCQLGVLRGAAGVPHLREAVALLAGSHGRLEYARALHALATHAATATAERTSLLYRAYEVARRCGAEALCGQISDALRHDGAAAPPAPAPLTTSEQRIAARYADGADEHEIAEALFLTPARWAGPWTRSVSAWAPAPAMTCAPPSAPTNPPAILPARRSPRRSRTSASIKGIWPCLDLFSATLCP</sequence>
<dbReference type="SUPFAM" id="SSF48452">
    <property type="entry name" value="TPR-like"/>
    <property type="match status" value="1"/>
</dbReference>
<proteinExistence type="predicted"/>